<evidence type="ECO:0000313" key="2">
    <source>
        <dbReference type="Proteomes" id="UP001163324"/>
    </source>
</evidence>
<dbReference type="Proteomes" id="UP001163324">
    <property type="component" value="Chromosome 1"/>
</dbReference>
<name>A0ACC0VFL7_9HYPO</name>
<evidence type="ECO:0000313" key="1">
    <source>
        <dbReference type="EMBL" id="KAI9904687.1"/>
    </source>
</evidence>
<proteinExistence type="predicted"/>
<dbReference type="EMBL" id="CM047940">
    <property type="protein sequence ID" value="KAI9904687.1"/>
    <property type="molecule type" value="Genomic_DNA"/>
</dbReference>
<protein>
    <submittedName>
        <fullName evidence="1">Uncharacterized protein</fullName>
    </submittedName>
</protein>
<sequence length="333" mass="36624">MSFGINDKPVGPIGFGLMSLHTPRATPLTDDQRIAAVKAAFEAGCTYMNGGLFYGSPDNNSLTLMNKYFAKYPEDASKIILNIKGGYDHTKHVPTGSKEAIAKSIDTCLDLLGPRGRIDQWEPARRDREVDYYNDTLSTIEEYVKAGKIGGISLSEVKVDTIREAAKRFKIESVEIELSLFRTEPLTDGLLEACAELDITVLAYGPLGKGFLSGEIRKFEDIPEGDIRRFMPRFQRDNFDNNLVLVEKIAALAEKKGCTPGQVAVNWLLALSRKPGMPRIVPIPGTGNIDRVKENSKVVHLSDEDVAEIDNILVGFTTAGTRYPASFLAHLDG</sequence>
<gene>
    <name evidence="1" type="ORF">N3K66_001216</name>
</gene>
<reference evidence="1" key="1">
    <citation type="submission" date="2022-10" db="EMBL/GenBank/DDBJ databases">
        <title>Complete Genome of Trichothecium roseum strain YXFP-22015, a Plant Pathogen Isolated from Citrus.</title>
        <authorList>
            <person name="Wang Y."/>
            <person name="Zhu L."/>
        </authorList>
    </citation>
    <scope>NUCLEOTIDE SEQUENCE</scope>
    <source>
        <strain evidence="1">YXFP-22015</strain>
    </source>
</reference>
<keyword evidence="2" id="KW-1185">Reference proteome</keyword>
<accession>A0ACC0VFL7</accession>
<comment type="caution">
    <text evidence="1">The sequence shown here is derived from an EMBL/GenBank/DDBJ whole genome shotgun (WGS) entry which is preliminary data.</text>
</comment>
<organism evidence="1 2">
    <name type="scientific">Trichothecium roseum</name>
    <dbReference type="NCBI Taxonomy" id="47278"/>
    <lineage>
        <taxon>Eukaryota</taxon>
        <taxon>Fungi</taxon>
        <taxon>Dikarya</taxon>
        <taxon>Ascomycota</taxon>
        <taxon>Pezizomycotina</taxon>
        <taxon>Sordariomycetes</taxon>
        <taxon>Hypocreomycetidae</taxon>
        <taxon>Hypocreales</taxon>
        <taxon>Hypocreales incertae sedis</taxon>
        <taxon>Trichothecium</taxon>
    </lineage>
</organism>